<gene>
    <name evidence="3" type="ORF">DT594_02185</name>
</gene>
<dbReference type="OrthoDB" id="9793499at2"/>
<dbReference type="Proteomes" id="UP000463138">
    <property type="component" value="Unassembled WGS sequence"/>
</dbReference>
<dbReference type="InterPro" id="IPR036291">
    <property type="entry name" value="NAD(P)-bd_dom_sf"/>
</dbReference>
<proteinExistence type="predicted"/>
<keyword evidence="2 3" id="KW-0560">Oxidoreductase</keyword>
<comment type="caution">
    <text evidence="3">The sequence shown here is derived from an EMBL/GenBank/DDBJ whole genome shotgun (WGS) entry which is preliminary data.</text>
</comment>
<dbReference type="Pfam" id="PF13561">
    <property type="entry name" value="adh_short_C2"/>
    <property type="match status" value="1"/>
</dbReference>
<dbReference type="InterPro" id="IPR002347">
    <property type="entry name" value="SDR_fam"/>
</dbReference>
<dbReference type="PRINTS" id="PR00081">
    <property type="entry name" value="GDHRDH"/>
</dbReference>
<keyword evidence="4" id="KW-1185">Reference proteome</keyword>
<evidence type="ECO:0000256" key="1">
    <source>
        <dbReference type="ARBA" id="ARBA00022857"/>
    </source>
</evidence>
<dbReference type="PANTHER" id="PTHR43639">
    <property type="entry name" value="OXIDOREDUCTASE, SHORT-CHAIN DEHYDROGENASE/REDUCTASE FAMILY (AFU_ORTHOLOGUE AFUA_5G02870)"/>
    <property type="match status" value="1"/>
</dbReference>
<dbReference type="PANTHER" id="PTHR43639:SF6">
    <property type="entry name" value="DIHYDROMONAPTERIN REDUCTASE"/>
    <property type="match status" value="1"/>
</dbReference>
<dbReference type="NCBIfam" id="NF005066">
    <property type="entry name" value="PRK06483.1"/>
    <property type="match status" value="1"/>
</dbReference>
<reference evidence="3 4" key="1">
    <citation type="submission" date="2018-07" db="EMBL/GenBank/DDBJ databases">
        <title>Pseudomonas laoshanensis sp. nov., isolated from soil.</title>
        <authorList>
            <person name="Sun J."/>
            <person name="Yu L."/>
            <person name="Wang M."/>
            <person name="Zhang C."/>
        </authorList>
    </citation>
    <scope>NUCLEOTIDE SEQUENCE [LARGE SCALE GENOMIC DNA]</scope>
    <source>
        <strain evidence="3 4">Y22</strain>
    </source>
</reference>
<evidence type="ECO:0000313" key="3">
    <source>
        <dbReference type="EMBL" id="KAA0697001.1"/>
    </source>
</evidence>
<accession>A0A7V7KZD3</accession>
<dbReference type="EC" id="1.5.1.50" evidence="3"/>
<evidence type="ECO:0000313" key="4">
    <source>
        <dbReference type="Proteomes" id="UP000463138"/>
    </source>
</evidence>
<dbReference type="GO" id="GO:0016491">
    <property type="term" value="F:oxidoreductase activity"/>
    <property type="evidence" value="ECO:0007669"/>
    <property type="project" value="UniProtKB-KW"/>
</dbReference>
<keyword evidence="1" id="KW-0521">NADP</keyword>
<sequence>MNSTPAILITGGAQRVGWHSAQRLASDGFRVIITCRHWRAEWPEQGPAGIEVILADFSTNEGIELFIEELKTQVCSLRAIVHNASTWCADTDLTSDDFQAMYAVHMLAPYMINKACSSLLNQAQADIVHITDHDALSNDPDYVAYLATKAGLESMTRSFARRFAPAIKVNSIAPALIMFNISDTAEHKQHILEQSLLGFEPGPEVFYRTLRYLLENPYITGTCLDLNGGGRLKYA</sequence>
<dbReference type="Gene3D" id="3.40.50.720">
    <property type="entry name" value="NAD(P)-binding Rossmann-like Domain"/>
    <property type="match status" value="1"/>
</dbReference>
<name>A0A7V7KZD3_9GAMM</name>
<dbReference type="SUPFAM" id="SSF51735">
    <property type="entry name" value="NAD(P)-binding Rossmann-fold domains"/>
    <property type="match status" value="1"/>
</dbReference>
<dbReference type="AlphaFoldDB" id="A0A7V7KZD3"/>
<organism evidence="3 4">
    <name type="scientific">Halopseudomonas laoshanensis</name>
    <dbReference type="NCBI Taxonomy" id="2268758"/>
    <lineage>
        <taxon>Bacteria</taxon>
        <taxon>Pseudomonadati</taxon>
        <taxon>Pseudomonadota</taxon>
        <taxon>Gammaproteobacteria</taxon>
        <taxon>Pseudomonadales</taxon>
        <taxon>Pseudomonadaceae</taxon>
        <taxon>Halopseudomonas</taxon>
    </lineage>
</organism>
<evidence type="ECO:0000256" key="2">
    <source>
        <dbReference type="ARBA" id="ARBA00023002"/>
    </source>
</evidence>
<protein>
    <submittedName>
        <fullName evidence="3">Dihydromonapterin reductase</fullName>
        <ecNumber evidence="3">1.5.1.50</ecNumber>
    </submittedName>
</protein>
<dbReference type="EMBL" id="QOVF01000001">
    <property type="protein sequence ID" value="KAA0697001.1"/>
    <property type="molecule type" value="Genomic_DNA"/>
</dbReference>
<dbReference type="RefSeq" id="WP_149331167.1">
    <property type="nucleotide sequence ID" value="NZ_QOVF01000001.1"/>
</dbReference>